<gene>
    <name evidence="2" type="ORF">PENSUB_3338</name>
</gene>
<evidence type="ECO:0000313" key="3">
    <source>
        <dbReference type="Proteomes" id="UP000186955"/>
    </source>
</evidence>
<reference evidence="2 3" key="1">
    <citation type="submission" date="2016-10" db="EMBL/GenBank/DDBJ databases">
        <title>Genome sequence of the ascomycete fungus Penicillium subrubescens.</title>
        <authorList>
            <person name="De Vries R.P."/>
            <person name="Peng M."/>
            <person name="Dilokpimol A."/>
            <person name="Hilden K."/>
            <person name="Makela M.R."/>
            <person name="Grigoriev I."/>
            <person name="Riley R."/>
            <person name="Granchi Z."/>
        </authorList>
    </citation>
    <scope>NUCLEOTIDE SEQUENCE [LARGE SCALE GENOMIC DNA]</scope>
    <source>
        <strain evidence="2 3">CBS 132785</strain>
    </source>
</reference>
<sequence length="171" mass="19589">MKQPTGHEYQSPDGVEYVALLQQALYGLRQAGHLWHNVFDEDLKDIGLTLLPTEPCIYTNYEKNTFVLIYVDDVLSTGLDSEIKRIRDAMALKRKLKILPFKRFLGCDIFHDQKKGIIFMNQQIYLSTLISDEGFANASPASIPMDPSWRTTDDDVVDNIDKLDYARKMGK</sequence>
<dbReference type="InterPro" id="IPR013103">
    <property type="entry name" value="RVT_2"/>
</dbReference>
<dbReference type="STRING" id="1316194.A0A1Q5UFC0"/>
<dbReference type="EMBL" id="MNBE01000295">
    <property type="protein sequence ID" value="OKP11153.1"/>
    <property type="molecule type" value="Genomic_DNA"/>
</dbReference>
<protein>
    <submittedName>
        <fullName evidence="2">Retrovirus-related Pol polyprotein from transposon TNT 1-94</fullName>
    </submittedName>
</protein>
<evidence type="ECO:0000313" key="2">
    <source>
        <dbReference type="EMBL" id="OKP11153.1"/>
    </source>
</evidence>
<name>A0A1Q5UFC0_9EURO</name>
<dbReference type="Pfam" id="PF07727">
    <property type="entry name" value="RVT_2"/>
    <property type="match status" value="1"/>
</dbReference>
<accession>A0A1Q5UFC0</accession>
<feature type="domain" description="Reverse transcriptase Ty1/copia-type" evidence="1">
    <location>
        <begin position="1"/>
        <end position="145"/>
    </location>
</feature>
<proteinExistence type="predicted"/>
<feature type="non-terminal residue" evidence="2">
    <location>
        <position position="171"/>
    </location>
</feature>
<keyword evidence="3" id="KW-1185">Reference proteome</keyword>
<comment type="caution">
    <text evidence="2">The sequence shown here is derived from an EMBL/GenBank/DDBJ whole genome shotgun (WGS) entry which is preliminary data.</text>
</comment>
<evidence type="ECO:0000259" key="1">
    <source>
        <dbReference type="Pfam" id="PF07727"/>
    </source>
</evidence>
<dbReference type="Proteomes" id="UP000186955">
    <property type="component" value="Unassembled WGS sequence"/>
</dbReference>
<dbReference type="AlphaFoldDB" id="A0A1Q5UFC0"/>
<organism evidence="2 3">
    <name type="scientific">Penicillium subrubescens</name>
    <dbReference type="NCBI Taxonomy" id="1316194"/>
    <lineage>
        <taxon>Eukaryota</taxon>
        <taxon>Fungi</taxon>
        <taxon>Dikarya</taxon>
        <taxon>Ascomycota</taxon>
        <taxon>Pezizomycotina</taxon>
        <taxon>Eurotiomycetes</taxon>
        <taxon>Eurotiomycetidae</taxon>
        <taxon>Eurotiales</taxon>
        <taxon>Aspergillaceae</taxon>
        <taxon>Penicillium</taxon>
    </lineage>
</organism>